<proteinExistence type="predicted"/>
<dbReference type="GO" id="GO:0051539">
    <property type="term" value="F:4 iron, 4 sulfur cluster binding"/>
    <property type="evidence" value="ECO:0007669"/>
    <property type="project" value="UniProtKB-KW"/>
</dbReference>
<dbReference type="InterPro" id="IPR017896">
    <property type="entry name" value="4Fe4S_Fe-S-bd"/>
</dbReference>
<evidence type="ECO:0000313" key="8">
    <source>
        <dbReference type="EMBL" id="SHI20162.1"/>
    </source>
</evidence>
<evidence type="ECO:0000256" key="6">
    <source>
        <dbReference type="ARBA" id="ARBA00023014"/>
    </source>
</evidence>
<dbReference type="InterPro" id="IPR007160">
    <property type="entry name" value="DUF362"/>
</dbReference>
<evidence type="ECO:0000256" key="3">
    <source>
        <dbReference type="ARBA" id="ARBA00022485"/>
    </source>
</evidence>
<name>A0A1M5Z7E1_9FIRM</name>
<organism evidence="8 9">
    <name type="scientific">Desulfosporosinus lacus DSM 15449</name>
    <dbReference type="NCBI Taxonomy" id="1121420"/>
    <lineage>
        <taxon>Bacteria</taxon>
        <taxon>Bacillati</taxon>
        <taxon>Bacillota</taxon>
        <taxon>Clostridia</taxon>
        <taxon>Eubacteriales</taxon>
        <taxon>Desulfitobacteriaceae</taxon>
        <taxon>Desulfosporosinus</taxon>
    </lineage>
</organism>
<comment type="function">
    <text evidence="1">Ferredoxins are iron-sulfur proteins that transfer electrons in a wide variety of metabolic reactions.</text>
</comment>
<feature type="domain" description="4Fe-4S ferredoxin-type" evidence="7">
    <location>
        <begin position="217"/>
        <end position="246"/>
    </location>
</feature>
<dbReference type="PANTHER" id="PTHR24960">
    <property type="entry name" value="PHOTOSYSTEM I IRON-SULFUR CENTER-RELATED"/>
    <property type="match status" value="1"/>
</dbReference>
<keyword evidence="6" id="KW-0411">Iron-sulfur</keyword>
<dbReference type="GO" id="GO:0046872">
    <property type="term" value="F:metal ion binding"/>
    <property type="evidence" value="ECO:0007669"/>
    <property type="project" value="UniProtKB-KW"/>
</dbReference>
<evidence type="ECO:0000313" key="9">
    <source>
        <dbReference type="Proteomes" id="UP000183954"/>
    </source>
</evidence>
<dbReference type="InterPro" id="IPR050157">
    <property type="entry name" value="PSI_iron-sulfur_center"/>
</dbReference>
<dbReference type="PROSITE" id="PS00198">
    <property type="entry name" value="4FE4S_FER_1"/>
    <property type="match status" value="1"/>
</dbReference>
<evidence type="ECO:0000256" key="4">
    <source>
        <dbReference type="ARBA" id="ARBA00022723"/>
    </source>
</evidence>
<keyword evidence="5" id="KW-0408">Iron</keyword>
<dbReference type="PROSITE" id="PS51379">
    <property type="entry name" value="4FE4S_FER_2"/>
    <property type="match status" value="2"/>
</dbReference>
<dbReference type="SUPFAM" id="SSF54862">
    <property type="entry name" value="4Fe-4S ferredoxins"/>
    <property type="match status" value="1"/>
</dbReference>
<accession>A0A1M5Z7E1</accession>
<dbReference type="EMBL" id="FQXJ01000010">
    <property type="protein sequence ID" value="SHI20162.1"/>
    <property type="molecule type" value="Genomic_DNA"/>
</dbReference>
<evidence type="ECO:0000256" key="2">
    <source>
        <dbReference type="ARBA" id="ARBA00013529"/>
    </source>
</evidence>
<dbReference type="AlphaFoldDB" id="A0A1M5Z7E1"/>
<keyword evidence="9" id="KW-1185">Reference proteome</keyword>
<sequence>MEKSKVYFTDMHTTMNENLQQKLSRLIKTAGISQIDFEKKYASIKIHFGEPGNLSYLRPNFAKTVVDIVKELGGKPFLTDCNTLYVGGRKNALDHLDSAYVNGFSPFSTGCHVLIADGLKGTDEVLVPVEGGEYVKEAKIGQAIMDADVFISLNHFKGHELTGFGGALKNIGMGCGSRAGKMEMHSSGKPQVSHEQCVGCGMCTKICAHSAISLTERKASINHTNCVGCGRCIGVCPTDAVQPAWGESNEILNKKIAEYTWAVLQGRPHFHISLVIDVSPFCDCHSENDIPIVPNVGMFASFDPVALDVACVDAVNSQPVMAGSLLEKSTREHHDHFTDVSPNTDWKVAIDYAVKMGLGSKDYELIAI</sequence>
<dbReference type="OrthoDB" id="9781559at2"/>
<dbReference type="Proteomes" id="UP000183954">
    <property type="component" value="Unassembled WGS sequence"/>
</dbReference>
<protein>
    <recommendedName>
        <fullName evidence="2">Ferredoxin</fullName>
    </recommendedName>
</protein>
<reference evidence="9" key="1">
    <citation type="submission" date="2016-11" db="EMBL/GenBank/DDBJ databases">
        <authorList>
            <person name="Varghese N."/>
            <person name="Submissions S."/>
        </authorList>
    </citation>
    <scope>NUCLEOTIDE SEQUENCE [LARGE SCALE GENOMIC DNA]</scope>
    <source>
        <strain evidence="9">DSM 15449</strain>
    </source>
</reference>
<dbReference type="InterPro" id="IPR017900">
    <property type="entry name" value="4Fe4S_Fe_S_CS"/>
</dbReference>
<dbReference type="Pfam" id="PF12838">
    <property type="entry name" value="Fer4_7"/>
    <property type="match status" value="1"/>
</dbReference>
<feature type="domain" description="4Fe-4S ferredoxin-type" evidence="7">
    <location>
        <begin position="188"/>
        <end position="216"/>
    </location>
</feature>
<dbReference type="Gene3D" id="3.40.50.11440">
    <property type="match status" value="1"/>
</dbReference>
<dbReference type="Pfam" id="PF04015">
    <property type="entry name" value="DUF362"/>
    <property type="match status" value="1"/>
</dbReference>
<dbReference type="STRING" id="1121420.SAMN02746098_03059"/>
<evidence type="ECO:0000259" key="7">
    <source>
        <dbReference type="PROSITE" id="PS51379"/>
    </source>
</evidence>
<gene>
    <name evidence="8" type="ORF">SAMN02746098_03059</name>
</gene>
<evidence type="ECO:0000256" key="1">
    <source>
        <dbReference type="ARBA" id="ARBA00003532"/>
    </source>
</evidence>
<dbReference type="PANTHER" id="PTHR24960:SF83">
    <property type="entry name" value="4FE-4S FERREDOXIN-TYPE DOMAIN-CONTAINING PROTEIN"/>
    <property type="match status" value="1"/>
</dbReference>
<dbReference type="Gene3D" id="3.30.70.20">
    <property type="match status" value="1"/>
</dbReference>
<dbReference type="RefSeq" id="WP_073030581.1">
    <property type="nucleotide sequence ID" value="NZ_FQXJ01000010.1"/>
</dbReference>
<evidence type="ECO:0000256" key="5">
    <source>
        <dbReference type="ARBA" id="ARBA00023004"/>
    </source>
</evidence>
<keyword evidence="4" id="KW-0479">Metal-binding</keyword>
<keyword evidence="3" id="KW-0004">4Fe-4S</keyword>